<dbReference type="InterPro" id="IPR008969">
    <property type="entry name" value="CarboxyPept-like_regulatory"/>
</dbReference>
<accession>A0A953HZD9</accession>
<dbReference type="Gene3D" id="2.60.40.1120">
    <property type="entry name" value="Carboxypeptidase-like, regulatory domain"/>
    <property type="match status" value="1"/>
</dbReference>
<keyword evidence="3 7" id="KW-1134">Transmembrane beta strand</keyword>
<dbReference type="RefSeq" id="WP_222581043.1">
    <property type="nucleotide sequence ID" value="NZ_JAHVHU010000015.1"/>
</dbReference>
<protein>
    <submittedName>
        <fullName evidence="10">TonB-dependent receptor</fullName>
    </submittedName>
</protein>
<evidence type="ECO:0000256" key="3">
    <source>
        <dbReference type="ARBA" id="ARBA00022452"/>
    </source>
</evidence>
<gene>
    <name evidence="10" type="ORF">KUV50_15245</name>
</gene>
<dbReference type="Pfam" id="PF07715">
    <property type="entry name" value="Plug"/>
    <property type="match status" value="1"/>
</dbReference>
<dbReference type="PROSITE" id="PS52016">
    <property type="entry name" value="TONB_DEPENDENT_REC_3"/>
    <property type="match status" value="1"/>
</dbReference>
<dbReference type="InterPro" id="IPR012910">
    <property type="entry name" value="Plug_dom"/>
</dbReference>
<dbReference type="Pfam" id="PF13715">
    <property type="entry name" value="CarbopepD_reg_2"/>
    <property type="match status" value="1"/>
</dbReference>
<dbReference type="NCBIfam" id="TIGR04057">
    <property type="entry name" value="SusC_RagA_signa"/>
    <property type="match status" value="1"/>
</dbReference>
<dbReference type="GO" id="GO:0009279">
    <property type="term" value="C:cell outer membrane"/>
    <property type="evidence" value="ECO:0007669"/>
    <property type="project" value="UniProtKB-SubCell"/>
</dbReference>
<reference evidence="10" key="1">
    <citation type="submission" date="2021-06" db="EMBL/GenBank/DDBJ databases">
        <title>44 bacteria genomes isolated from Dapeng, Shenzhen.</title>
        <authorList>
            <person name="Zheng W."/>
            <person name="Yu S."/>
            <person name="Huang Y."/>
        </authorList>
    </citation>
    <scope>NUCLEOTIDE SEQUENCE</scope>
    <source>
        <strain evidence="10">DP5N28-2</strain>
    </source>
</reference>
<organism evidence="10 11">
    <name type="scientific">Membranihabitans marinus</name>
    <dbReference type="NCBI Taxonomy" id="1227546"/>
    <lineage>
        <taxon>Bacteria</taxon>
        <taxon>Pseudomonadati</taxon>
        <taxon>Bacteroidota</taxon>
        <taxon>Saprospiria</taxon>
        <taxon>Saprospirales</taxon>
        <taxon>Saprospiraceae</taxon>
        <taxon>Membranihabitans</taxon>
    </lineage>
</organism>
<keyword evidence="8" id="KW-0732">Signal</keyword>
<evidence type="ECO:0000256" key="2">
    <source>
        <dbReference type="ARBA" id="ARBA00022448"/>
    </source>
</evidence>
<name>A0A953HZD9_9BACT</name>
<evidence type="ECO:0000256" key="4">
    <source>
        <dbReference type="ARBA" id="ARBA00022692"/>
    </source>
</evidence>
<keyword evidence="5 7" id="KW-0472">Membrane</keyword>
<feature type="signal peptide" evidence="8">
    <location>
        <begin position="1"/>
        <end position="20"/>
    </location>
</feature>
<dbReference type="Gene3D" id="2.40.170.20">
    <property type="entry name" value="TonB-dependent receptor, beta-barrel domain"/>
    <property type="match status" value="1"/>
</dbReference>
<feature type="chain" id="PRO_5037554893" evidence="8">
    <location>
        <begin position="21"/>
        <end position="1110"/>
    </location>
</feature>
<dbReference type="NCBIfam" id="TIGR04056">
    <property type="entry name" value="OMP_RagA_SusC"/>
    <property type="match status" value="1"/>
</dbReference>
<comment type="similarity">
    <text evidence="7">Belongs to the TonB-dependent receptor family.</text>
</comment>
<dbReference type="Gene3D" id="2.170.130.10">
    <property type="entry name" value="TonB-dependent receptor, plug domain"/>
    <property type="match status" value="1"/>
</dbReference>
<dbReference type="FunFam" id="2.60.40.1120:FF:000003">
    <property type="entry name" value="Outer membrane protein Omp121"/>
    <property type="match status" value="1"/>
</dbReference>
<keyword evidence="6 7" id="KW-0998">Cell outer membrane</keyword>
<evidence type="ECO:0000313" key="11">
    <source>
        <dbReference type="Proteomes" id="UP000753961"/>
    </source>
</evidence>
<evidence type="ECO:0000256" key="7">
    <source>
        <dbReference type="PROSITE-ProRule" id="PRU01360"/>
    </source>
</evidence>
<evidence type="ECO:0000256" key="6">
    <source>
        <dbReference type="ARBA" id="ARBA00023237"/>
    </source>
</evidence>
<comment type="caution">
    <text evidence="10">The sequence shown here is derived from an EMBL/GenBank/DDBJ whole genome shotgun (WGS) entry which is preliminary data.</text>
</comment>
<comment type="subcellular location">
    <subcellularLocation>
        <location evidence="1 7">Cell outer membrane</location>
        <topology evidence="1 7">Multi-pass membrane protein</topology>
    </subcellularLocation>
</comment>
<evidence type="ECO:0000313" key="10">
    <source>
        <dbReference type="EMBL" id="MBY5959506.1"/>
    </source>
</evidence>
<dbReference type="InterPro" id="IPR023996">
    <property type="entry name" value="TonB-dep_OMP_SusC/RagA"/>
</dbReference>
<keyword evidence="4 7" id="KW-0812">Transmembrane</keyword>
<keyword evidence="2 7" id="KW-0813">Transport</keyword>
<evidence type="ECO:0000256" key="8">
    <source>
        <dbReference type="SAM" id="SignalP"/>
    </source>
</evidence>
<dbReference type="EMBL" id="JAHVHU010000015">
    <property type="protein sequence ID" value="MBY5959506.1"/>
    <property type="molecule type" value="Genomic_DNA"/>
</dbReference>
<dbReference type="SUPFAM" id="SSF56935">
    <property type="entry name" value="Porins"/>
    <property type="match status" value="1"/>
</dbReference>
<evidence type="ECO:0000256" key="5">
    <source>
        <dbReference type="ARBA" id="ARBA00023136"/>
    </source>
</evidence>
<dbReference type="InterPro" id="IPR036942">
    <property type="entry name" value="Beta-barrel_TonB_sf"/>
</dbReference>
<keyword evidence="11" id="KW-1185">Reference proteome</keyword>
<dbReference type="InterPro" id="IPR023997">
    <property type="entry name" value="TonB-dep_OMP_SusC/RagA_CS"/>
</dbReference>
<dbReference type="InterPro" id="IPR037066">
    <property type="entry name" value="Plug_dom_sf"/>
</dbReference>
<feature type="domain" description="TonB-dependent receptor plug" evidence="9">
    <location>
        <begin position="255"/>
        <end position="359"/>
    </location>
</feature>
<sequence>MIVRKYQFIAWLFFSHVLFAQGDLAVNMYSMPHVVQESPKGDALTSVLQDVEKQFDVYFNYDPELLKNKEISFELNESVDLEHTLRQILNPLNLRFEKIADNYYTILSDYSRKKIAPRQIKTENLSVERTVPVRRSHKVTKKLTAGRLHSLNRSPINPLKEVQTLTGQVVDQDGEPLIGVNVLVKGTNQGTATDFSGNFILNNIDDNATLLVSYIGYQTIEVKVDGRSTIKITLLEDSQVLDEVVVVGYNTVERKHVASSIESVDMSKVQTRPIQKLQEGFSGTVAGVTMMQGSNLPGSVPGDIRIRGISTLQSASPLVIVDGMEQSLTDIDPNQVKSISVLKDAAAASMYGSRGANGVIIIETERGTTGEFKVNLHTWTGLQSPIDLPDFVNSPDYMKLNNEARSMQGQTPQFSEEEIAKAESGEIPTVDWLDKVMERQAYTHNTSASISGGGGVGTFNLMLGYLEGGGLNNLEGTNKFSARFNTNINIADRLILLADFYAHQLHVDRLHANSDGHGLYTRAWWMNPTQQPFYEDTDINKHYILHNDDQNPLARIHEGGTRNYLYDRSTINLRPRYYINDNLHIAGNVSYMINKSAYKYKRPTFKFYDGDGKPVTVWQNSVGASQRVSESQITARALINYEKDLRQNKDKIYLVGGSEIMNFNYTDYREISKSSFFGKLNYSFDNRYLLETTLRTDGSSKFAPGHQWGFFPSASLGWNLHNESFMAGLKDKGLINNLKLRASYGKIGNENVAPYLWQEVVNTWGWTIRVPNPEFSWEKQKQANLGINVTMLDRRLNFTADVYNKHSFDLIYSSFPVPPLTGSHSLESSVNIGEVENKGWEMSASWSDKIGELNYTVGGMVFDNRNKVLKAGYTANDTLIFKGNSDKIWYSGIAVDNYYGYESNGYFQNQAEIDATEAKLPNTLPGDIRYVDQNGDGIINDDDRVNLGDPFPHYNFSVTLDLNYKRWDFSILGQGVGERTGRLNGLEGYPVHMDGSTNSLGTPRQYYMDNRWTPDNPDSRFPRVWTGSTPNAILSDVWLSDGAFFRIKTIQLGYTFPQIGSGVSNLRLYFNAQDAFTFTNWEGLEPERNGGSGKYPRMATFSFGAKATLF</sequence>
<dbReference type="Proteomes" id="UP000753961">
    <property type="component" value="Unassembled WGS sequence"/>
</dbReference>
<dbReference type="SUPFAM" id="SSF49464">
    <property type="entry name" value="Carboxypeptidase regulatory domain-like"/>
    <property type="match status" value="1"/>
</dbReference>
<dbReference type="AlphaFoldDB" id="A0A953HZD9"/>
<dbReference type="InterPro" id="IPR039426">
    <property type="entry name" value="TonB-dep_rcpt-like"/>
</dbReference>
<evidence type="ECO:0000256" key="1">
    <source>
        <dbReference type="ARBA" id="ARBA00004571"/>
    </source>
</evidence>
<proteinExistence type="inferred from homology"/>
<evidence type="ECO:0000259" key="9">
    <source>
        <dbReference type="Pfam" id="PF07715"/>
    </source>
</evidence>
<keyword evidence="10" id="KW-0675">Receptor</keyword>